<evidence type="ECO:0000313" key="1">
    <source>
        <dbReference type="EMBL" id="KAK8867174.1"/>
    </source>
</evidence>
<evidence type="ECO:0000313" key="2">
    <source>
        <dbReference type="Proteomes" id="UP001470230"/>
    </source>
</evidence>
<sequence length="89" mass="10615">MNSFDRCHPFLYEERREALVSFPNATNLEIKYCFLYYDFAETTIIKVRHDAKLTGSALPDIQDRINQLLSVMKLLKNKMYLYLFSQKEL</sequence>
<protein>
    <submittedName>
        <fullName evidence="1">Uncharacterized protein</fullName>
    </submittedName>
</protein>
<name>A0ABR2IRH8_9EUKA</name>
<comment type="caution">
    <text evidence="1">The sequence shown here is derived from an EMBL/GenBank/DDBJ whole genome shotgun (WGS) entry which is preliminary data.</text>
</comment>
<keyword evidence="2" id="KW-1185">Reference proteome</keyword>
<accession>A0ABR2IRH8</accession>
<organism evidence="1 2">
    <name type="scientific">Tritrichomonas musculus</name>
    <dbReference type="NCBI Taxonomy" id="1915356"/>
    <lineage>
        <taxon>Eukaryota</taxon>
        <taxon>Metamonada</taxon>
        <taxon>Parabasalia</taxon>
        <taxon>Tritrichomonadida</taxon>
        <taxon>Tritrichomonadidae</taxon>
        <taxon>Tritrichomonas</taxon>
    </lineage>
</organism>
<gene>
    <name evidence="1" type="ORF">M9Y10_010150</name>
</gene>
<dbReference type="EMBL" id="JAPFFF010000015">
    <property type="protein sequence ID" value="KAK8867174.1"/>
    <property type="molecule type" value="Genomic_DNA"/>
</dbReference>
<dbReference type="Proteomes" id="UP001470230">
    <property type="component" value="Unassembled WGS sequence"/>
</dbReference>
<reference evidence="1 2" key="1">
    <citation type="submission" date="2024-04" db="EMBL/GenBank/DDBJ databases">
        <title>Tritrichomonas musculus Genome.</title>
        <authorList>
            <person name="Alves-Ferreira E."/>
            <person name="Grigg M."/>
            <person name="Lorenzi H."/>
            <person name="Galac M."/>
        </authorList>
    </citation>
    <scope>NUCLEOTIDE SEQUENCE [LARGE SCALE GENOMIC DNA]</scope>
    <source>
        <strain evidence="1 2">EAF2021</strain>
    </source>
</reference>
<proteinExistence type="predicted"/>